<dbReference type="Gene3D" id="6.10.140.2220">
    <property type="match status" value="1"/>
</dbReference>
<dbReference type="SUPFAM" id="SSF144232">
    <property type="entry name" value="HIT/MYND zinc finger-like"/>
    <property type="match status" value="1"/>
</dbReference>
<accession>A0AAD7FSF2</accession>
<dbReference type="Pfam" id="PF01753">
    <property type="entry name" value="zf-MYND"/>
    <property type="match status" value="1"/>
</dbReference>
<evidence type="ECO:0000256" key="1">
    <source>
        <dbReference type="ARBA" id="ARBA00022723"/>
    </source>
</evidence>
<protein>
    <recommendedName>
        <fullName evidence="5">MYND-type domain-containing protein</fullName>
    </recommendedName>
</protein>
<evidence type="ECO:0000313" key="7">
    <source>
        <dbReference type="Proteomes" id="UP001221142"/>
    </source>
</evidence>
<evidence type="ECO:0000313" key="6">
    <source>
        <dbReference type="EMBL" id="KAJ7635330.1"/>
    </source>
</evidence>
<gene>
    <name evidence="6" type="ORF">FB45DRAFT_1002651</name>
</gene>
<keyword evidence="3" id="KW-0862">Zinc</keyword>
<keyword evidence="2 4" id="KW-0863">Zinc-finger</keyword>
<organism evidence="6 7">
    <name type="scientific">Roridomyces roridus</name>
    <dbReference type="NCBI Taxonomy" id="1738132"/>
    <lineage>
        <taxon>Eukaryota</taxon>
        <taxon>Fungi</taxon>
        <taxon>Dikarya</taxon>
        <taxon>Basidiomycota</taxon>
        <taxon>Agaricomycotina</taxon>
        <taxon>Agaricomycetes</taxon>
        <taxon>Agaricomycetidae</taxon>
        <taxon>Agaricales</taxon>
        <taxon>Marasmiineae</taxon>
        <taxon>Mycenaceae</taxon>
        <taxon>Roridomyces</taxon>
    </lineage>
</organism>
<evidence type="ECO:0000259" key="5">
    <source>
        <dbReference type="PROSITE" id="PS50865"/>
    </source>
</evidence>
<proteinExistence type="predicted"/>
<dbReference type="Proteomes" id="UP001221142">
    <property type="component" value="Unassembled WGS sequence"/>
</dbReference>
<evidence type="ECO:0000256" key="2">
    <source>
        <dbReference type="ARBA" id="ARBA00022771"/>
    </source>
</evidence>
<keyword evidence="7" id="KW-1185">Reference proteome</keyword>
<dbReference type="GO" id="GO:0008270">
    <property type="term" value="F:zinc ion binding"/>
    <property type="evidence" value="ECO:0007669"/>
    <property type="project" value="UniProtKB-KW"/>
</dbReference>
<feature type="domain" description="MYND-type" evidence="5">
    <location>
        <begin position="13"/>
        <end position="54"/>
    </location>
</feature>
<dbReference type="PROSITE" id="PS50865">
    <property type="entry name" value="ZF_MYND_2"/>
    <property type="match status" value="1"/>
</dbReference>
<evidence type="ECO:0000256" key="3">
    <source>
        <dbReference type="ARBA" id="ARBA00022833"/>
    </source>
</evidence>
<evidence type="ECO:0000256" key="4">
    <source>
        <dbReference type="PROSITE-ProRule" id="PRU00134"/>
    </source>
</evidence>
<name>A0AAD7FSF2_9AGAR</name>
<dbReference type="EMBL" id="JARKIF010000007">
    <property type="protein sequence ID" value="KAJ7635330.1"/>
    <property type="molecule type" value="Genomic_DNA"/>
</dbReference>
<dbReference type="AlphaFoldDB" id="A0AAD7FSF2"/>
<dbReference type="InterPro" id="IPR002893">
    <property type="entry name" value="Znf_MYND"/>
</dbReference>
<keyword evidence="1" id="KW-0479">Metal-binding</keyword>
<sequence length="269" mass="30201">MGLTSDQDFFCFEDSCPKTRLTGSSMKVCANCRVASYCSVSCQRADWPRHKPRCKQLVAKAALDGPLLKEFALWQKDMGPSLYQMICAHALRDHADVEYIESKLILLTLRVREPRGTGNDLQIFRFQSIQLLDRSELGTITGEPTEDPVQEMREWAIKMKRCICIPSGAAWVLTEIRSSDDSKRLLLYHQPLALQIGTTNGHAPPPKVAEDMIAMMINHGLGAIGPGATPLPHEEQLTRYFMDHPEQFDAIMQQTVDFYGQAASLQEST</sequence>
<reference evidence="6" key="1">
    <citation type="submission" date="2023-03" db="EMBL/GenBank/DDBJ databases">
        <title>Massive genome expansion in bonnet fungi (Mycena s.s.) driven by repeated elements and novel gene families across ecological guilds.</title>
        <authorList>
            <consortium name="Lawrence Berkeley National Laboratory"/>
            <person name="Harder C.B."/>
            <person name="Miyauchi S."/>
            <person name="Viragh M."/>
            <person name="Kuo A."/>
            <person name="Thoen E."/>
            <person name="Andreopoulos B."/>
            <person name="Lu D."/>
            <person name="Skrede I."/>
            <person name="Drula E."/>
            <person name="Henrissat B."/>
            <person name="Morin E."/>
            <person name="Kohler A."/>
            <person name="Barry K."/>
            <person name="LaButti K."/>
            <person name="Morin E."/>
            <person name="Salamov A."/>
            <person name="Lipzen A."/>
            <person name="Mereny Z."/>
            <person name="Hegedus B."/>
            <person name="Baldrian P."/>
            <person name="Stursova M."/>
            <person name="Weitz H."/>
            <person name="Taylor A."/>
            <person name="Grigoriev I.V."/>
            <person name="Nagy L.G."/>
            <person name="Martin F."/>
            <person name="Kauserud H."/>
        </authorList>
    </citation>
    <scope>NUCLEOTIDE SEQUENCE</scope>
    <source>
        <strain evidence="6">9284</strain>
    </source>
</reference>
<comment type="caution">
    <text evidence="6">The sequence shown here is derived from an EMBL/GenBank/DDBJ whole genome shotgun (WGS) entry which is preliminary data.</text>
</comment>